<name>A0A7J8SCS3_GOSDV</name>
<protein>
    <recommendedName>
        <fullName evidence="4">RNase H type-1 domain-containing protein</fullName>
    </recommendedName>
</protein>
<comment type="caution">
    <text evidence="2">The sequence shown here is derived from an EMBL/GenBank/DDBJ whole genome shotgun (WGS) entry which is preliminary data.</text>
</comment>
<evidence type="ECO:0000313" key="3">
    <source>
        <dbReference type="Proteomes" id="UP000593561"/>
    </source>
</evidence>
<proteinExistence type="predicted"/>
<keyword evidence="3" id="KW-1185">Reference proteome</keyword>
<gene>
    <name evidence="2" type="ORF">Godav_009333</name>
</gene>
<evidence type="ECO:0000313" key="2">
    <source>
        <dbReference type="EMBL" id="MBA0623898.1"/>
    </source>
</evidence>
<dbReference type="AlphaFoldDB" id="A0A7J8SCS3"/>
<evidence type="ECO:0008006" key="4">
    <source>
        <dbReference type="Google" id="ProtNLM"/>
    </source>
</evidence>
<feature type="region of interest" description="Disordered" evidence="1">
    <location>
        <begin position="20"/>
        <end position="39"/>
    </location>
</feature>
<reference evidence="2 3" key="1">
    <citation type="journal article" date="2019" name="Genome Biol. Evol.">
        <title>Insights into the evolution of the New World diploid cottons (Gossypium, subgenus Houzingenia) based on genome sequencing.</title>
        <authorList>
            <person name="Grover C.E."/>
            <person name="Arick M.A. 2nd"/>
            <person name="Thrash A."/>
            <person name="Conover J.L."/>
            <person name="Sanders W.S."/>
            <person name="Peterson D.G."/>
            <person name="Frelichowski J.E."/>
            <person name="Scheffler J.A."/>
            <person name="Scheffler B.E."/>
            <person name="Wendel J.F."/>
        </authorList>
    </citation>
    <scope>NUCLEOTIDE SEQUENCE [LARGE SCALE GENOMIC DNA]</scope>
    <source>
        <strain evidence="2">27</strain>
        <tissue evidence="2">Leaf</tissue>
    </source>
</reference>
<accession>A0A7J8SCS3</accession>
<dbReference type="Proteomes" id="UP000593561">
    <property type="component" value="Unassembled WGS sequence"/>
</dbReference>
<dbReference type="EMBL" id="JABFAC010000009">
    <property type="protein sequence ID" value="MBA0623898.1"/>
    <property type="molecule type" value="Genomic_DNA"/>
</dbReference>
<evidence type="ECO:0000256" key="1">
    <source>
        <dbReference type="SAM" id="MobiDB-lite"/>
    </source>
</evidence>
<sequence length="97" mass="10656">MIKDSFSWDKQYTSSLKVNDSNYQTPLSAPPKGKNSGGGEIRYCSDTVATGITTIGGILRDKYGSWIIGYNRLEGTCSVLDADLWGIFERVTIAINK</sequence>
<organism evidence="2 3">
    <name type="scientific">Gossypium davidsonii</name>
    <name type="common">Davidson's cotton</name>
    <name type="synonym">Gossypium klotzschianum subsp. davidsonii</name>
    <dbReference type="NCBI Taxonomy" id="34287"/>
    <lineage>
        <taxon>Eukaryota</taxon>
        <taxon>Viridiplantae</taxon>
        <taxon>Streptophyta</taxon>
        <taxon>Embryophyta</taxon>
        <taxon>Tracheophyta</taxon>
        <taxon>Spermatophyta</taxon>
        <taxon>Magnoliopsida</taxon>
        <taxon>eudicotyledons</taxon>
        <taxon>Gunneridae</taxon>
        <taxon>Pentapetalae</taxon>
        <taxon>rosids</taxon>
        <taxon>malvids</taxon>
        <taxon>Malvales</taxon>
        <taxon>Malvaceae</taxon>
        <taxon>Malvoideae</taxon>
        <taxon>Gossypium</taxon>
    </lineage>
</organism>